<organism evidence="13 14">
    <name type="scientific">Calothrix parietina FACHB-288</name>
    <dbReference type="NCBI Taxonomy" id="2692896"/>
    <lineage>
        <taxon>Bacteria</taxon>
        <taxon>Bacillati</taxon>
        <taxon>Cyanobacteriota</taxon>
        <taxon>Cyanophyceae</taxon>
        <taxon>Nostocales</taxon>
        <taxon>Calotrichaceae</taxon>
        <taxon>Calothrix</taxon>
    </lineage>
</organism>
<keyword evidence="9" id="KW-1133">Transmembrane helix</keyword>
<keyword evidence="10" id="KW-0175">Coiled coil</keyword>
<evidence type="ECO:0000313" key="13">
    <source>
        <dbReference type="EMBL" id="MBD2198800.1"/>
    </source>
</evidence>
<evidence type="ECO:0000256" key="2">
    <source>
        <dbReference type="ARBA" id="ARBA00012438"/>
    </source>
</evidence>
<evidence type="ECO:0000313" key="14">
    <source>
        <dbReference type="Proteomes" id="UP000658514"/>
    </source>
</evidence>
<name>A0ABR8AFH3_9CYAN</name>
<dbReference type="Proteomes" id="UP000658514">
    <property type="component" value="Unassembled WGS sequence"/>
</dbReference>
<evidence type="ECO:0000256" key="3">
    <source>
        <dbReference type="ARBA" id="ARBA00022553"/>
    </source>
</evidence>
<gene>
    <name evidence="13" type="ORF">H6G24_25510</name>
</gene>
<dbReference type="InterPro" id="IPR005467">
    <property type="entry name" value="His_kinase_dom"/>
</dbReference>
<dbReference type="InterPro" id="IPR003594">
    <property type="entry name" value="HATPase_dom"/>
</dbReference>
<dbReference type="SUPFAM" id="SSF55874">
    <property type="entry name" value="ATPase domain of HSP90 chaperone/DNA topoisomerase II/histidine kinase"/>
    <property type="match status" value="1"/>
</dbReference>
<evidence type="ECO:0000256" key="8">
    <source>
        <dbReference type="ARBA" id="ARBA00023012"/>
    </source>
</evidence>
<dbReference type="InterPro" id="IPR036097">
    <property type="entry name" value="HisK_dim/P_sf"/>
</dbReference>
<dbReference type="PANTHER" id="PTHR43065">
    <property type="entry name" value="SENSOR HISTIDINE KINASE"/>
    <property type="match status" value="1"/>
</dbReference>
<evidence type="ECO:0000256" key="10">
    <source>
        <dbReference type="SAM" id="Coils"/>
    </source>
</evidence>
<dbReference type="PANTHER" id="PTHR43065:SF10">
    <property type="entry name" value="PEROXIDE STRESS-ACTIVATED HISTIDINE KINASE MAK3"/>
    <property type="match status" value="1"/>
</dbReference>
<keyword evidence="7" id="KW-0067">ATP-binding</keyword>
<evidence type="ECO:0000256" key="6">
    <source>
        <dbReference type="ARBA" id="ARBA00022777"/>
    </source>
</evidence>
<dbReference type="EC" id="2.7.13.3" evidence="2"/>
<keyword evidence="3" id="KW-0597">Phosphoprotein</keyword>
<dbReference type="Pfam" id="PF02518">
    <property type="entry name" value="HATPase_c"/>
    <property type="match status" value="1"/>
</dbReference>
<keyword evidence="9" id="KW-0812">Transmembrane</keyword>
<sequence>MSTVITGSYDIRLLILSIAIALLAAYTSLDLAERVRRSIGYAQIGWLIGGAIAMGTGIWSMHFVGILAFHLPIPVKYDIFTVLISVLAAIFASGCALFVVSQEVMGISNLLAGSLLMGLGITTMHYTGMVAMRLNASIHYNYLLVGISVAIAFIVSFAALWLAFHLPDRHTVAYRRKKIFSAMIMGAAIPTVHYTGMTATNFHAIAVVQTPSAMAVDAAALATTIGIVTFAILGLALIISLETTAIERTVALANLEHEIIQRQHIERCFQQQQASKLEQALQQLQRTQAKLAHTEKISSLGQLVAGVAHEVNNPVNFISGNLSLANDYIQDLINIVNLYRQKFPEPGKEIEQQTKAIDLEFLLIDLPKMISSMQLGSDRIQAIMESLRNFSRLDGTEKKTADIHQGINTTLMILQHRLKATTNRPAIQVVKHYGNLPQIDCYIGQLNQVFMNLCANAIDALEESNQNKSFADLLAHPNIITITTNSDENYLIIKIADNGTGMSEEVRSQLFDPFFTTKSEGKGTGLGLAISHQIITEIHAGSLHCVSSLGEGTEFTIQIPLVTATSPNSSSKLCF</sequence>
<reference evidence="13 14" key="1">
    <citation type="journal article" date="2020" name="ISME J.">
        <title>Comparative genomics reveals insights into cyanobacterial evolution and habitat adaptation.</title>
        <authorList>
            <person name="Chen M.Y."/>
            <person name="Teng W.K."/>
            <person name="Zhao L."/>
            <person name="Hu C.X."/>
            <person name="Zhou Y.K."/>
            <person name="Han B.P."/>
            <person name="Song L.R."/>
            <person name="Shu W.S."/>
        </authorList>
    </citation>
    <scope>NUCLEOTIDE SEQUENCE [LARGE SCALE GENOMIC DNA]</scope>
    <source>
        <strain evidence="13 14">FACHB-288</strain>
    </source>
</reference>
<accession>A0ABR8AFH3</accession>
<feature type="coiled-coil region" evidence="10">
    <location>
        <begin position="270"/>
        <end position="297"/>
    </location>
</feature>
<dbReference type="InterPro" id="IPR003661">
    <property type="entry name" value="HisK_dim/P_dom"/>
</dbReference>
<feature type="domain" description="Histidine kinase" evidence="11">
    <location>
        <begin position="306"/>
        <end position="563"/>
    </location>
</feature>
<feature type="transmembrane region" description="Helical" evidence="9">
    <location>
        <begin position="79"/>
        <end position="100"/>
    </location>
</feature>
<keyword evidence="4" id="KW-0808">Transferase</keyword>
<dbReference type="Pfam" id="PF03707">
    <property type="entry name" value="MHYT"/>
    <property type="match status" value="2"/>
</dbReference>
<protein>
    <recommendedName>
        <fullName evidence="2">histidine kinase</fullName>
        <ecNumber evidence="2">2.7.13.3</ecNumber>
    </recommendedName>
</protein>
<dbReference type="SMART" id="SM00388">
    <property type="entry name" value="HisKA"/>
    <property type="match status" value="1"/>
</dbReference>
<feature type="domain" description="MHYT" evidence="12">
    <location>
        <begin position="9"/>
        <end position="203"/>
    </location>
</feature>
<dbReference type="Gene3D" id="3.30.565.10">
    <property type="entry name" value="Histidine kinase-like ATPase, C-terminal domain"/>
    <property type="match status" value="1"/>
</dbReference>
<proteinExistence type="predicted"/>
<feature type="transmembrane region" description="Helical" evidence="9">
    <location>
        <begin position="107"/>
        <end position="128"/>
    </location>
</feature>
<evidence type="ECO:0000256" key="7">
    <source>
        <dbReference type="ARBA" id="ARBA00022840"/>
    </source>
</evidence>
<dbReference type="SUPFAM" id="SSF47384">
    <property type="entry name" value="Homodimeric domain of signal transducing histidine kinase"/>
    <property type="match status" value="1"/>
</dbReference>
<evidence type="ECO:0000256" key="5">
    <source>
        <dbReference type="ARBA" id="ARBA00022741"/>
    </source>
</evidence>
<keyword evidence="8" id="KW-0902">Two-component regulatory system</keyword>
<comment type="catalytic activity">
    <reaction evidence="1">
        <text>ATP + protein L-histidine = ADP + protein N-phospho-L-histidine.</text>
        <dbReference type="EC" id="2.7.13.3"/>
    </reaction>
</comment>
<dbReference type="InterPro" id="IPR005330">
    <property type="entry name" value="MHYT_dom"/>
</dbReference>
<dbReference type="RefSeq" id="WP_190546764.1">
    <property type="nucleotide sequence ID" value="NZ_CAWPNO010000081.1"/>
</dbReference>
<evidence type="ECO:0000259" key="12">
    <source>
        <dbReference type="PROSITE" id="PS50924"/>
    </source>
</evidence>
<dbReference type="PROSITE" id="PS50924">
    <property type="entry name" value="MHYT"/>
    <property type="match status" value="1"/>
</dbReference>
<dbReference type="CDD" id="cd00082">
    <property type="entry name" value="HisKA"/>
    <property type="match status" value="1"/>
</dbReference>
<evidence type="ECO:0000256" key="4">
    <source>
        <dbReference type="ARBA" id="ARBA00022679"/>
    </source>
</evidence>
<evidence type="ECO:0000256" key="9">
    <source>
        <dbReference type="PROSITE-ProRule" id="PRU00244"/>
    </source>
</evidence>
<evidence type="ECO:0000256" key="1">
    <source>
        <dbReference type="ARBA" id="ARBA00000085"/>
    </source>
</evidence>
<keyword evidence="14" id="KW-1185">Reference proteome</keyword>
<dbReference type="Gene3D" id="1.10.287.130">
    <property type="match status" value="1"/>
</dbReference>
<dbReference type="PROSITE" id="PS50109">
    <property type="entry name" value="HIS_KIN"/>
    <property type="match status" value="1"/>
</dbReference>
<dbReference type="Pfam" id="PF00512">
    <property type="entry name" value="HisKA"/>
    <property type="match status" value="1"/>
</dbReference>
<feature type="transmembrane region" description="Helical" evidence="9">
    <location>
        <begin position="140"/>
        <end position="164"/>
    </location>
</feature>
<feature type="transmembrane region" description="Helical" evidence="9">
    <location>
        <begin position="184"/>
        <end position="206"/>
    </location>
</feature>
<keyword evidence="5" id="KW-0547">Nucleotide-binding</keyword>
<keyword evidence="9" id="KW-0472">Membrane</keyword>
<keyword evidence="6" id="KW-0418">Kinase</keyword>
<dbReference type="InterPro" id="IPR004358">
    <property type="entry name" value="Sig_transdc_His_kin-like_C"/>
</dbReference>
<dbReference type="EMBL" id="JACJQH010000047">
    <property type="protein sequence ID" value="MBD2198800.1"/>
    <property type="molecule type" value="Genomic_DNA"/>
</dbReference>
<dbReference type="SMART" id="SM00387">
    <property type="entry name" value="HATPase_c"/>
    <property type="match status" value="1"/>
</dbReference>
<feature type="transmembrane region" description="Helical" evidence="9">
    <location>
        <begin position="218"/>
        <end position="239"/>
    </location>
</feature>
<evidence type="ECO:0000259" key="11">
    <source>
        <dbReference type="PROSITE" id="PS50109"/>
    </source>
</evidence>
<comment type="caution">
    <text evidence="13">The sequence shown here is derived from an EMBL/GenBank/DDBJ whole genome shotgun (WGS) entry which is preliminary data.</text>
</comment>
<feature type="transmembrane region" description="Helical" evidence="9">
    <location>
        <begin position="44"/>
        <end position="73"/>
    </location>
</feature>
<dbReference type="PRINTS" id="PR00344">
    <property type="entry name" value="BCTRLSENSOR"/>
</dbReference>
<feature type="transmembrane region" description="Helical" evidence="9">
    <location>
        <begin position="12"/>
        <end position="32"/>
    </location>
</feature>
<dbReference type="InterPro" id="IPR036890">
    <property type="entry name" value="HATPase_C_sf"/>
</dbReference>